<keyword evidence="10" id="KW-1185">Reference proteome</keyword>
<dbReference type="PANTHER" id="PTHR33778:SF1">
    <property type="entry name" value="MAGNESIUM TRANSPORTER YHID-RELATED"/>
    <property type="match status" value="1"/>
</dbReference>
<keyword evidence="5 7" id="KW-1133">Transmembrane helix</keyword>
<evidence type="ECO:0000256" key="6">
    <source>
        <dbReference type="ARBA" id="ARBA00023136"/>
    </source>
</evidence>
<evidence type="ECO:0000256" key="3">
    <source>
        <dbReference type="ARBA" id="ARBA00022475"/>
    </source>
</evidence>
<evidence type="ECO:0000256" key="7">
    <source>
        <dbReference type="RuleBase" id="RU365041"/>
    </source>
</evidence>
<keyword evidence="6 7" id="KW-0472">Membrane</keyword>
<evidence type="ECO:0000256" key="4">
    <source>
        <dbReference type="ARBA" id="ARBA00022692"/>
    </source>
</evidence>
<evidence type="ECO:0000313" key="9">
    <source>
        <dbReference type="EMBL" id="RAI40801.1"/>
    </source>
</evidence>
<dbReference type="InterPro" id="IPR049177">
    <property type="entry name" value="MgtC_SapB_SrpB_YhiD_N"/>
</dbReference>
<dbReference type="InterPro" id="IPR003416">
    <property type="entry name" value="MgtC/SapB/SrpB/YhiD_fam"/>
</dbReference>
<feature type="transmembrane region" description="Helical" evidence="7">
    <location>
        <begin position="29"/>
        <end position="48"/>
    </location>
</feature>
<dbReference type="Proteomes" id="UP000248863">
    <property type="component" value="Unassembled WGS sequence"/>
</dbReference>
<dbReference type="AlphaFoldDB" id="A0A327KQU1"/>
<gene>
    <name evidence="9" type="ORF">CH338_05135</name>
</gene>
<organism evidence="9 10">
    <name type="scientific">Rhodoplanes elegans</name>
    <dbReference type="NCBI Taxonomy" id="29408"/>
    <lineage>
        <taxon>Bacteria</taxon>
        <taxon>Pseudomonadati</taxon>
        <taxon>Pseudomonadota</taxon>
        <taxon>Alphaproteobacteria</taxon>
        <taxon>Hyphomicrobiales</taxon>
        <taxon>Nitrobacteraceae</taxon>
        <taxon>Rhodoplanes</taxon>
    </lineage>
</organism>
<proteinExistence type="inferred from homology"/>
<keyword evidence="4 7" id="KW-0812">Transmembrane</keyword>
<keyword evidence="7" id="KW-0997">Cell inner membrane</keyword>
<dbReference type="RefSeq" id="WP_111356016.1">
    <property type="nucleotide sequence ID" value="NZ_NHSK01000176.1"/>
</dbReference>
<dbReference type="Pfam" id="PF02308">
    <property type="entry name" value="MgtC"/>
    <property type="match status" value="1"/>
</dbReference>
<dbReference type="GO" id="GO:0005886">
    <property type="term" value="C:plasma membrane"/>
    <property type="evidence" value="ECO:0007669"/>
    <property type="project" value="UniProtKB-SubCell"/>
</dbReference>
<keyword evidence="3" id="KW-1003">Cell membrane</keyword>
<dbReference type="PRINTS" id="PR01837">
    <property type="entry name" value="MGTCSAPBPROT"/>
</dbReference>
<comment type="caution">
    <text evidence="9">The sequence shown here is derived from an EMBL/GenBank/DDBJ whole genome shotgun (WGS) entry which is preliminary data.</text>
</comment>
<evidence type="ECO:0000313" key="10">
    <source>
        <dbReference type="Proteomes" id="UP000248863"/>
    </source>
</evidence>
<comment type="subcellular location">
    <subcellularLocation>
        <location evidence="7">Cell inner membrane</location>
        <topology evidence="7">Multi-pass membrane protein</topology>
    </subcellularLocation>
    <subcellularLocation>
        <location evidence="1">Cell membrane</location>
        <topology evidence="1">Multi-pass membrane protein</topology>
    </subcellularLocation>
</comment>
<comment type="similarity">
    <text evidence="2 7">Belongs to the MgtC/SapB family.</text>
</comment>
<evidence type="ECO:0000256" key="5">
    <source>
        <dbReference type="ARBA" id="ARBA00022989"/>
    </source>
</evidence>
<dbReference type="EMBL" id="NPEU01000032">
    <property type="protein sequence ID" value="RAI40801.1"/>
    <property type="molecule type" value="Genomic_DNA"/>
</dbReference>
<name>A0A327KQU1_9BRAD</name>
<feature type="transmembrane region" description="Helical" evidence="7">
    <location>
        <begin position="117"/>
        <end position="133"/>
    </location>
</feature>
<evidence type="ECO:0000256" key="1">
    <source>
        <dbReference type="ARBA" id="ARBA00004651"/>
    </source>
</evidence>
<feature type="domain" description="MgtC/SapB/SrpB/YhiD N-terminal" evidence="8">
    <location>
        <begin position="4"/>
        <end position="135"/>
    </location>
</feature>
<dbReference type="PANTHER" id="PTHR33778">
    <property type="entry name" value="PROTEIN MGTC"/>
    <property type="match status" value="1"/>
</dbReference>
<reference evidence="9 10" key="1">
    <citation type="submission" date="2017-07" db="EMBL/GenBank/DDBJ databases">
        <title>Draft Genome Sequences of Select Purple Nonsulfur Bacteria.</title>
        <authorList>
            <person name="Lasarre B."/>
            <person name="Mckinlay J.B."/>
        </authorList>
    </citation>
    <scope>NUCLEOTIDE SEQUENCE [LARGE SCALE GENOMIC DNA]</scope>
    <source>
        <strain evidence="9 10">DSM 11907</strain>
    </source>
</reference>
<feature type="transmembrane region" description="Helical" evidence="7">
    <location>
        <begin position="60"/>
        <end position="80"/>
    </location>
</feature>
<evidence type="ECO:0000256" key="2">
    <source>
        <dbReference type="ARBA" id="ARBA00009298"/>
    </source>
</evidence>
<accession>A0A327KQU1</accession>
<sequence length="149" mass="15022">MLRLGAATLAGLVIGFNRGLRNKPVGMRTLALVALGAATVAVGALQVEGMLGHPDAASRVVQGVIQGIMTGISFVGAGVILRDSEAGRIKGLTTAATVWMSAALGIACGLGGWRTAAIALALALFVLVVIQWIERLTGGSDGDDNAEAT</sequence>
<protein>
    <recommendedName>
        <fullName evidence="7">Protein MgtC</fullName>
    </recommendedName>
</protein>
<evidence type="ECO:0000259" key="8">
    <source>
        <dbReference type="Pfam" id="PF02308"/>
    </source>
</evidence>
<dbReference type="OrthoDB" id="9811198at2"/>